<dbReference type="PANTHER" id="PTHR13132:SF29">
    <property type="entry name" value="ALPHA-(1,6)-FUCOSYLTRANSFERASE"/>
    <property type="match status" value="1"/>
</dbReference>
<feature type="transmembrane region" description="Helical" evidence="2">
    <location>
        <begin position="84"/>
        <end position="103"/>
    </location>
</feature>
<organism evidence="3 4">
    <name type="scientific">Periconia digitata</name>
    <dbReference type="NCBI Taxonomy" id="1303443"/>
    <lineage>
        <taxon>Eukaryota</taxon>
        <taxon>Fungi</taxon>
        <taxon>Dikarya</taxon>
        <taxon>Ascomycota</taxon>
        <taxon>Pezizomycotina</taxon>
        <taxon>Dothideomycetes</taxon>
        <taxon>Pleosporomycetidae</taxon>
        <taxon>Pleosporales</taxon>
        <taxon>Massarineae</taxon>
        <taxon>Periconiaceae</taxon>
        <taxon>Periconia</taxon>
    </lineage>
</organism>
<accession>A0A9W4URQ8</accession>
<keyword evidence="2" id="KW-0472">Membrane</keyword>
<evidence type="ECO:0000313" key="3">
    <source>
        <dbReference type="EMBL" id="CAI6341813.1"/>
    </source>
</evidence>
<dbReference type="Proteomes" id="UP001152607">
    <property type="component" value="Unassembled WGS sequence"/>
</dbReference>
<dbReference type="EMBL" id="CAOQHR010000012">
    <property type="protein sequence ID" value="CAI6341813.1"/>
    <property type="molecule type" value="Genomic_DNA"/>
</dbReference>
<evidence type="ECO:0000256" key="2">
    <source>
        <dbReference type="SAM" id="Phobius"/>
    </source>
</evidence>
<comment type="caution">
    <text evidence="3">The sequence shown here is derived from an EMBL/GenBank/DDBJ whole genome shotgun (WGS) entry which is preliminary data.</text>
</comment>
<dbReference type="OrthoDB" id="2392789at2759"/>
<name>A0A9W4URQ8_9PLEO</name>
<dbReference type="PANTHER" id="PTHR13132">
    <property type="entry name" value="ALPHA- 1,6 -FUCOSYLTRANSFERASE"/>
    <property type="match status" value="1"/>
</dbReference>
<reference evidence="3" key="1">
    <citation type="submission" date="2023-01" db="EMBL/GenBank/DDBJ databases">
        <authorList>
            <person name="Van Ghelder C."/>
            <person name="Rancurel C."/>
        </authorList>
    </citation>
    <scope>NUCLEOTIDE SEQUENCE</scope>
    <source>
        <strain evidence="3">CNCM I-4278</strain>
    </source>
</reference>
<keyword evidence="2" id="KW-0812">Transmembrane</keyword>
<feature type="region of interest" description="Disordered" evidence="1">
    <location>
        <begin position="1"/>
        <end position="25"/>
    </location>
</feature>
<feature type="compositionally biased region" description="Polar residues" evidence="1">
    <location>
        <begin position="1"/>
        <end position="10"/>
    </location>
</feature>
<dbReference type="AlphaFoldDB" id="A0A9W4URQ8"/>
<protein>
    <submittedName>
        <fullName evidence="3">Uncharacterized protein</fullName>
    </submittedName>
</protein>
<dbReference type="GO" id="GO:0046921">
    <property type="term" value="F:alpha-(1-&gt;6)-fucosyltransferase activity"/>
    <property type="evidence" value="ECO:0007669"/>
    <property type="project" value="TreeGrafter"/>
</dbReference>
<gene>
    <name evidence="3" type="ORF">PDIGIT_LOCUS15013</name>
</gene>
<evidence type="ECO:0000313" key="4">
    <source>
        <dbReference type="Proteomes" id="UP001152607"/>
    </source>
</evidence>
<dbReference type="GO" id="GO:0006487">
    <property type="term" value="P:protein N-linked glycosylation"/>
    <property type="evidence" value="ECO:0007669"/>
    <property type="project" value="TreeGrafter"/>
</dbReference>
<keyword evidence="2" id="KW-1133">Transmembrane helix</keyword>
<sequence>MFNHTTQNVTKMHARRNPNLTVSSNASYSQVSPSIRSATSSNFLSPTVATRRGLLSPSPPPSPNLPSLVPRHGRKPTPSNHTQLVKRLLISCCGVAILVWLVIRQVYGQQDSMMMADGGENGEWEMVGDSVLPKDPSALVVQDVQGKTKWTVSIPSALDFPLKPEHYRDICHQSMEVSAAIRQEAQNGNPLAKRMLGYYQKDQYYIDIGEAETQKLLPHSVSEGRPNGFVDDEAMVNKENALGLKVCDRSMTYVMETNDAGFGNTMMRLWMSYGLAKAENRTFFVDDTRWLYGKYSHYFAPPPTANCLPPPKSHMVPCPHNAAHIVVSGATVHSTFGHQFVEEWEDARKVNPIRQHKIFALLRTGYEALFKLSHDDATYVLDRAHSLYGPIVKDHGISVGIHVRRGDKHPYDYQYSKDYIPLSKYMDTAREIYIDRIENGNSKSNNKKRILTFAETTRLAARHTASKLVLASDDPLVYESNELGPNTVRAQDRIMLATKQALEAAHGKPNPWIDEITGWEGGFYKDVFFSLGQPVGNANDMSKLDHNNNVPEAAMKLRELVGRAYLMDLAVLSKADTVVCTVSSIGCRMLAVMMGWDSAILNNNWVNVDGDFDWKGIMW</sequence>
<feature type="region of interest" description="Disordered" evidence="1">
    <location>
        <begin position="50"/>
        <end position="80"/>
    </location>
</feature>
<evidence type="ECO:0000256" key="1">
    <source>
        <dbReference type="SAM" id="MobiDB-lite"/>
    </source>
</evidence>
<dbReference type="Gene3D" id="3.40.50.11350">
    <property type="match status" value="1"/>
</dbReference>
<keyword evidence="4" id="KW-1185">Reference proteome</keyword>
<proteinExistence type="predicted"/>